<dbReference type="PIRSF" id="PIRSF002741">
    <property type="entry name" value="MppA"/>
    <property type="match status" value="1"/>
</dbReference>
<proteinExistence type="inferred from homology"/>
<evidence type="ECO:0000256" key="2">
    <source>
        <dbReference type="ARBA" id="ARBA00005695"/>
    </source>
</evidence>
<evidence type="ECO:0000256" key="4">
    <source>
        <dbReference type="ARBA" id="ARBA00022729"/>
    </source>
</evidence>
<dbReference type="GO" id="GO:0043190">
    <property type="term" value="C:ATP-binding cassette (ABC) transporter complex"/>
    <property type="evidence" value="ECO:0007669"/>
    <property type="project" value="InterPro"/>
</dbReference>
<evidence type="ECO:0000256" key="1">
    <source>
        <dbReference type="ARBA" id="ARBA00004196"/>
    </source>
</evidence>
<comment type="subcellular location">
    <subcellularLocation>
        <location evidence="1">Cell envelope</location>
    </subcellularLocation>
</comment>
<dbReference type="Proteomes" id="UP000238730">
    <property type="component" value="Unassembled WGS sequence"/>
</dbReference>
<accession>A0A2S7VWF4</accession>
<feature type="domain" description="Solute-binding protein family 5" evidence="6">
    <location>
        <begin position="83"/>
        <end position="459"/>
    </location>
</feature>
<dbReference type="Gene3D" id="3.90.76.10">
    <property type="entry name" value="Dipeptide-binding Protein, Domain 1"/>
    <property type="match status" value="1"/>
</dbReference>
<dbReference type="PANTHER" id="PTHR30290:SF10">
    <property type="entry name" value="PERIPLASMIC OLIGOPEPTIDE-BINDING PROTEIN-RELATED"/>
    <property type="match status" value="1"/>
</dbReference>
<comment type="similarity">
    <text evidence="2">Belongs to the bacterial solute-binding protein 5 family.</text>
</comment>
<dbReference type="GO" id="GO:0030288">
    <property type="term" value="C:outer membrane-bounded periplasmic space"/>
    <property type="evidence" value="ECO:0007669"/>
    <property type="project" value="TreeGrafter"/>
</dbReference>
<dbReference type="OrthoDB" id="9801912at2"/>
<dbReference type="InterPro" id="IPR023765">
    <property type="entry name" value="SBP_5_CS"/>
</dbReference>
<dbReference type="GO" id="GO:0015833">
    <property type="term" value="P:peptide transport"/>
    <property type="evidence" value="ECO:0007669"/>
    <property type="project" value="TreeGrafter"/>
</dbReference>
<dbReference type="RefSeq" id="WP_105059822.1">
    <property type="nucleotide sequence ID" value="NZ_MSCJ01000001.1"/>
</dbReference>
<reference evidence="7 8" key="1">
    <citation type="submission" date="2016-12" db="EMBL/GenBank/DDBJ databases">
        <title>Diversity of luminous bacteria.</title>
        <authorList>
            <person name="Yoshizawa S."/>
            <person name="Kogure K."/>
        </authorList>
    </citation>
    <scope>NUCLEOTIDE SEQUENCE [LARGE SCALE GENOMIC DNA]</scope>
    <source>
        <strain evidence="7 8">LC1-200</strain>
    </source>
</reference>
<dbReference type="FunFam" id="3.90.76.10:FF:000001">
    <property type="entry name" value="Oligopeptide ABC transporter substrate-binding protein"/>
    <property type="match status" value="1"/>
</dbReference>
<dbReference type="PANTHER" id="PTHR30290">
    <property type="entry name" value="PERIPLASMIC BINDING COMPONENT OF ABC TRANSPORTER"/>
    <property type="match status" value="1"/>
</dbReference>
<evidence type="ECO:0000313" key="8">
    <source>
        <dbReference type="Proteomes" id="UP000238730"/>
    </source>
</evidence>
<feature type="signal peptide" evidence="5">
    <location>
        <begin position="1"/>
        <end position="27"/>
    </location>
</feature>
<dbReference type="InterPro" id="IPR000914">
    <property type="entry name" value="SBP_5_dom"/>
</dbReference>
<sequence length="543" mass="61099">MYKNKITQALMMSASFAVAATSFSSFAAQVPSDVKLADKQELVRGNGTEPESLDPQKVSGVPESNVIRDLLEGLVNQDSKGNLVPGAAKSWETADNKTWIFHLREDAKWSNGDPVTADDFVYTWRRLADPKTASPYASYIQMTTMANAEDIIAGKKPADTLGVEAVDTHTLKVTLDKPVSYFASMLVHTSMKPVNQKAVEKFGDDWTKVGNYVSNGAYKLDKWVVNERIVLTRNENYWDNKDTVINKVTFLPIENQVAAMNRFLAGELDMTYEMPNEHFKRLQKEYPQDVKVTPYLCSYYYEFNMTRKPFDDANVRKALSYAIDRDVLAKFIVGKGETPAYNFTPLATNGLDVDMPEYSKLDQKQRLAKAKELLKAAGYDQNNPLKFSLLYNTSENHKKVAVAIASMWKKGLGVTAMLENQEWKSYLDAKRQGNFDVSRAGWCGDYNEASTFLAIMHSGHSQNYPKYSSVAYDKAIDDAILAKSDAQRAADYKQAEAQLAADMPIMPIYHYVNARLVNPQLGGYPMENPEDNIYSKDMYFTAK</sequence>
<feature type="chain" id="PRO_5015497214" evidence="5">
    <location>
        <begin position="28"/>
        <end position="543"/>
    </location>
</feature>
<keyword evidence="4 5" id="KW-0732">Signal</keyword>
<dbReference type="AlphaFoldDB" id="A0A2S7VWF4"/>
<dbReference type="CDD" id="cd08504">
    <property type="entry name" value="PBP2_OppA"/>
    <property type="match status" value="1"/>
</dbReference>
<organism evidence="7 8">
    <name type="scientific">Photobacterium angustum</name>
    <dbReference type="NCBI Taxonomy" id="661"/>
    <lineage>
        <taxon>Bacteria</taxon>
        <taxon>Pseudomonadati</taxon>
        <taxon>Pseudomonadota</taxon>
        <taxon>Gammaproteobacteria</taxon>
        <taxon>Vibrionales</taxon>
        <taxon>Vibrionaceae</taxon>
        <taxon>Photobacterium</taxon>
    </lineage>
</organism>
<comment type="caution">
    <text evidence="7">The sequence shown here is derived from an EMBL/GenBank/DDBJ whole genome shotgun (WGS) entry which is preliminary data.</text>
</comment>
<protein>
    <submittedName>
        <fullName evidence="7">Oligopeptide ABC transporter substrate-binding protein OppA</fullName>
    </submittedName>
</protein>
<dbReference type="Pfam" id="PF00496">
    <property type="entry name" value="SBP_bac_5"/>
    <property type="match status" value="1"/>
</dbReference>
<evidence type="ECO:0000256" key="3">
    <source>
        <dbReference type="ARBA" id="ARBA00022448"/>
    </source>
</evidence>
<dbReference type="InterPro" id="IPR030678">
    <property type="entry name" value="Peptide/Ni-bd"/>
</dbReference>
<dbReference type="SUPFAM" id="SSF53850">
    <property type="entry name" value="Periplasmic binding protein-like II"/>
    <property type="match status" value="1"/>
</dbReference>
<dbReference type="EMBL" id="MSCJ01000001">
    <property type="protein sequence ID" value="PQJ66447.1"/>
    <property type="molecule type" value="Genomic_DNA"/>
</dbReference>
<gene>
    <name evidence="7" type="ORF">BTO08_02905</name>
</gene>
<keyword evidence="3" id="KW-0813">Transport</keyword>
<dbReference type="PROSITE" id="PS01040">
    <property type="entry name" value="SBP_BACTERIAL_5"/>
    <property type="match status" value="1"/>
</dbReference>
<evidence type="ECO:0000313" key="7">
    <source>
        <dbReference type="EMBL" id="PQJ66447.1"/>
    </source>
</evidence>
<dbReference type="FunFam" id="3.10.105.10:FF:000001">
    <property type="entry name" value="Oligopeptide ABC transporter, oligopeptide-binding protein"/>
    <property type="match status" value="1"/>
</dbReference>
<evidence type="ECO:0000259" key="6">
    <source>
        <dbReference type="Pfam" id="PF00496"/>
    </source>
</evidence>
<dbReference type="GO" id="GO:1904680">
    <property type="term" value="F:peptide transmembrane transporter activity"/>
    <property type="evidence" value="ECO:0007669"/>
    <property type="project" value="TreeGrafter"/>
</dbReference>
<name>A0A2S7VWF4_PHOAN</name>
<dbReference type="Gene3D" id="3.10.105.10">
    <property type="entry name" value="Dipeptide-binding Protein, Domain 3"/>
    <property type="match status" value="1"/>
</dbReference>
<evidence type="ECO:0000256" key="5">
    <source>
        <dbReference type="SAM" id="SignalP"/>
    </source>
</evidence>
<dbReference type="Gene3D" id="3.40.190.10">
    <property type="entry name" value="Periplasmic binding protein-like II"/>
    <property type="match status" value="1"/>
</dbReference>
<dbReference type="InterPro" id="IPR039424">
    <property type="entry name" value="SBP_5"/>
</dbReference>